<name>A0ABN2XAW4_9ACTN</name>
<dbReference type="RefSeq" id="WP_344554624.1">
    <property type="nucleotide sequence ID" value="NZ_BAAANS010000034.1"/>
</dbReference>
<accession>A0ABN2XAW4</accession>
<feature type="compositionally biased region" description="Gly residues" evidence="1">
    <location>
        <begin position="363"/>
        <end position="372"/>
    </location>
</feature>
<feature type="region of interest" description="Disordered" evidence="1">
    <location>
        <begin position="1"/>
        <end position="51"/>
    </location>
</feature>
<evidence type="ECO:0000256" key="1">
    <source>
        <dbReference type="SAM" id="MobiDB-lite"/>
    </source>
</evidence>
<organism evidence="3 4">
    <name type="scientific">Kitasatospora saccharophila</name>
    <dbReference type="NCBI Taxonomy" id="407973"/>
    <lineage>
        <taxon>Bacteria</taxon>
        <taxon>Bacillati</taxon>
        <taxon>Actinomycetota</taxon>
        <taxon>Actinomycetes</taxon>
        <taxon>Kitasatosporales</taxon>
        <taxon>Streptomycetaceae</taxon>
        <taxon>Kitasatospora</taxon>
    </lineage>
</organism>
<feature type="transmembrane region" description="Helical" evidence="2">
    <location>
        <begin position="320"/>
        <end position="340"/>
    </location>
</feature>
<evidence type="ECO:0000256" key="2">
    <source>
        <dbReference type="SAM" id="Phobius"/>
    </source>
</evidence>
<feature type="region of interest" description="Disordered" evidence="1">
    <location>
        <begin position="344"/>
        <end position="372"/>
    </location>
</feature>
<keyword evidence="2" id="KW-0812">Transmembrane</keyword>
<comment type="caution">
    <text evidence="3">The sequence shown here is derived from an EMBL/GenBank/DDBJ whole genome shotgun (WGS) entry which is preliminary data.</text>
</comment>
<feature type="transmembrane region" description="Helical" evidence="2">
    <location>
        <begin position="226"/>
        <end position="247"/>
    </location>
</feature>
<evidence type="ECO:0000313" key="3">
    <source>
        <dbReference type="EMBL" id="GAA2108057.1"/>
    </source>
</evidence>
<sequence length="372" mass="37891">MEHAGGEATQPADEPPTPGPADGPGDGPESGADGTVVEGLARDGDGGVDGGGAAGELWRAVRHDAVRLPEHLAELAVRQESAPAAKAVAGLSGTATLAERRTAVITHGIRLTMVEGCVVGGPLVLLVPVAFCAGMLAQARMVLELATLAGVDGDRTERSAELLVLQGVYPTVAEARAALAATAAEDAAPKAGPPPRPSRLDMIRRMVYLLGLVAIGEDPRGPVRRIAGWVGTALLVVVGLACPVVWIPVMGRANVRATTALARRATAFYWPQEDPGAVTPQPEEKYARTATIAVLGQTLLALLLPVAAFLFVLFLGLDLAGGRLTTALLIALAAGAAYAADRARRARGSRGPGEPRGRDGARGSAGGGGTRG</sequence>
<evidence type="ECO:0000313" key="4">
    <source>
        <dbReference type="Proteomes" id="UP001500897"/>
    </source>
</evidence>
<gene>
    <name evidence="3" type="ORF">GCM10009759_47720</name>
</gene>
<dbReference type="Proteomes" id="UP001500897">
    <property type="component" value="Unassembled WGS sequence"/>
</dbReference>
<feature type="transmembrane region" description="Helical" evidence="2">
    <location>
        <begin position="292"/>
        <end position="314"/>
    </location>
</feature>
<proteinExistence type="predicted"/>
<dbReference type="EMBL" id="BAAANS010000034">
    <property type="protein sequence ID" value="GAA2108057.1"/>
    <property type="molecule type" value="Genomic_DNA"/>
</dbReference>
<reference evidence="4" key="1">
    <citation type="journal article" date="2019" name="Int. J. Syst. Evol. Microbiol.">
        <title>The Global Catalogue of Microorganisms (GCM) 10K type strain sequencing project: providing services to taxonomists for standard genome sequencing and annotation.</title>
        <authorList>
            <consortium name="The Broad Institute Genomics Platform"/>
            <consortium name="The Broad Institute Genome Sequencing Center for Infectious Disease"/>
            <person name="Wu L."/>
            <person name="Ma J."/>
        </authorList>
    </citation>
    <scope>NUCLEOTIDE SEQUENCE [LARGE SCALE GENOMIC DNA]</scope>
    <source>
        <strain evidence="4">JCM 14559</strain>
    </source>
</reference>
<keyword evidence="2" id="KW-0472">Membrane</keyword>
<protein>
    <submittedName>
        <fullName evidence="3">Uncharacterized protein</fullName>
    </submittedName>
</protein>
<keyword evidence="4" id="KW-1185">Reference proteome</keyword>
<keyword evidence="2" id="KW-1133">Transmembrane helix</keyword>